<feature type="domain" description="Glycosyltransferase 2-like" evidence="1">
    <location>
        <begin position="42"/>
        <end position="121"/>
    </location>
</feature>
<reference evidence="3" key="1">
    <citation type="submission" date="2016-10" db="EMBL/GenBank/DDBJ databases">
        <authorList>
            <person name="Varghese N."/>
            <person name="Submissions S."/>
        </authorList>
    </citation>
    <scope>NUCLEOTIDE SEQUENCE [LARGE SCALE GENOMIC DNA]</scope>
    <source>
        <strain evidence="3">CGMCC 1.7738</strain>
    </source>
</reference>
<dbReference type="EMBL" id="FOTC01000002">
    <property type="protein sequence ID" value="SFL03266.1"/>
    <property type="molecule type" value="Genomic_DNA"/>
</dbReference>
<name>A0A1I4EG02_9EURY</name>
<organism evidence="2 3">
    <name type="scientific">Halogranum rubrum</name>
    <dbReference type="NCBI Taxonomy" id="553466"/>
    <lineage>
        <taxon>Archaea</taxon>
        <taxon>Methanobacteriati</taxon>
        <taxon>Methanobacteriota</taxon>
        <taxon>Stenosarchaea group</taxon>
        <taxon>Halobacteria</taxon>
        <taxon>Halobacteriales</taxon>
        <taxon>Haloferacaceae</taxon>
    </lineage>
</organism>
<keyword evidence="2" id="KW-0808">Transferase</keyword>
<dbReference type="RefSeq" id="WP_089869056.1">
    <property type="nucleotide sequence ID" value="NZ_FOTC01000002.1"/>
</dbReference>
<protein>
    <submittedName>
        <fullName evidence="2">Glycosyl transferase family 2</fullName>
    </submittedName>
</protein>
<dbReference type="InterPro" id="IPR029044">
    <property type="entry name" value="Nucleotide-diphossugar_trans"/>
</dbReference>
<dbReference type="GO" id="GO:0006487">
    <property type="term" value="P:protein N-linked glycosylation"/>
    <property type="evidence" value="ECO:0007669"/>
    <property type="project" value="TreeGrafter"/>
</dbReference>
<sequence length="261" mass="28248">MTQTVGVVIPAYRPDVALLGDYVRALQERLAPDVVRIELDAATPAVVESVSTLPVEVNAVAHRRGKGTAITAGFEALDTDVLVFADADGSTPADSIADVLEPVLSGRADLSVGSRRHPDATVASHQTFARRYLGDGFAWIARHLLDAKLYDYQCGAKAMTCETWRSVRRHLYEPGFAWDIELVAVAAALGARLAEVPVVWEDQPGSTVSPAYTTYRLGRGLLVARHRAKLLADDSLHELLESRRDGPPSLVDRLAAEALDE</sequence>
<proteinExistence type="predicted"/>
<dbReference type="InterPro" id="IPR001173">
    <property type="entry name" value="Glyco_trans_2-like"/>
</dbReference>
<evidence type="ECO:0000313" key="3">
    <source>
        <dbReference type="Proteomes" id="UP000199607"/>
    </source>
</evidence>
<keyword evidence="3" id="KW-1185">Reference proteome</keyword>
<dbReference type="GO" id="GO:0016740">
    <property type="term" value="F:transferase activity"/>
    <property type="evidence" value="ECO:0007669"/>
    <property type="project" value="UniProtKB-KW"/>
</dbReference>
<dbReference type="Pfam" id="PF00535">
    <property type="entry name" value="Glycos_transf_2"/>
    <property type="match status" value="1"/>
</dbReference>
<dbReference type="Gene3D" id="3.90.550.10">
    <property type="entry name" value="Spore Coat Polysaccharide Biosynthesis Protein SpsA, Chain A"/>
    <property type="match status" value="1"/>
</dbReference>
<dbReference type="AlphaFoldDB" id="A0A1I4EG02"/>
<dbReference type="PANTHER" id="PTHR10859:SF91">
    <property type="entry name" value="DOLICHYL-PHOSPHATE BETA-GLUCOSYLTRANSFERASE"/>
    <property type="match status" value="1"/>
</dbReference>
<dbReference type="STRING" id="553466.SAMN04487950_2065"/>
<evidence type="ECO:0000259" key="1">
    <source>
        <dbReference type="Pfam" id="PF00535"/>
    </source>
</evidence>
<accession>A0A1I4EG02</accession>
<evidence type="ECO:0000313" key="2">
    <source>
        <dbReference type="EMBL" id="SFL03266.1"/>
    </source>
</evidence>
<gene>
    <name evidence="2" type="ORF">SAMN04487950_2065</name>
</gene>
<dbReference type="SUPFAM" id="SSF53448">
    <property type="entry name" value="Nucleotide-diphospho-sugar transferases"/>
    <property type="match status" value="1"/>
</dbReference>
<dbReference type="Proteomes" id="UP000199607">
    <property type="component" value="Unassembled WGS sequence"/>
</dbReference>
<dbReference type="PANTHER" id="PTHR10859">
    <property type="entry name" value="GLYCOSYL TRANSFERASE"/>
    <property type="match status" value="1"/>
</dbReference>